<evidence type="ECO:0000313" key="5">
    <source>
        <dbReference type="WBParaSite" id="PTRK_0000274900.1"/>
    </source>
</evidence>
<dbReference type="SMART" id="SM00194">
    <property type="entry name" value="PTPc"/>
    <property type="match status" value="1"/>
</dbReference>
<dbReference type="PROSITE" id="PS50055">
    <property type="entry name" value="TYR_PHOSPHATASE_PTP"/>
    <property type="match status" value="2"/>
</dbReference>
<organism evidence="4 5">
    <name type="scientific">Parastrongyloides trichosuri</name>
    <name type="common">Possum-specific nematode worm</name>
    <dbReference type="NCBI Taxonomy" id="131310"/>
    <lineage>
        <taxon>Eukaryota</taxon>
        <taxon>Metazoa</taxon>
        <taxon>Ecdysozoa</taxon>
        <taxon>Nematoda</taxon>
        <taxon>Chromadorea</taxon>
        <taxon>Rhabditida</taxon>
        <taxon>Tylenchina</taxon>
        <taxon>Panagrolaimomorpha</taxon>
        <taxon>Strongyloidoidea</taxon>
        <taxon>Strongyloididae</taxon>
        <taxon>Parastrongyloides</taxon>
    </lineage>
</organism>
<dbReference type="SUPFAM" id="SSF52799">
    <property type="entry name" value="(Phosphotyrosine protein) phosphatases II"/>
    <property type="match status" value="2"/>
</dbReference>
<proteinExistence type="predicted"/>
<dbReference type="InterPro" id="IPR003595">
    <property type="entry name" value="Tyr_Pase_cat"/>
</dbReference>
<keyword evidence="1" id="KW-1133">Transmembrane helix</keyword>
<dbReference type="AlphaFoldDB" id="A0A0N4Z6E3"/>
<keyword evidence="1" id="KW-0472">Membrane</keyword>
<dbReference type="InterPro" id="IPR029021">
    <property type="entry name" value="Prot-tyrosine_phosphatase-like"/>
</dbReference>
<evidence type="ECO:0000256" key="1">
    <source>
        <dbReference type="SAM" id="Phobius"/>
    </source>
</evidence>
<feature type="domain" description="Tyrosine-protein phosphatase" evidence="2">
    <location>
        <begin position="401"/>
        <end position="630"/>
    </location>
</feature>
<dbReference type="Gene3D" id="3.90.190.10">
    <property type="entry name" value="Protein tyrosine phosphatase superfamily"/>
    <property type="match status" value="2"/>
</dbReference>
<dbReference type="InterPro" id="IPR052782">
    <property type="entry name" value="Oocyte-zygote_transition_reg"/>
</dbReference>
<dbReference type="STRING" id="131310.A0A0N4Z6E3"/>
<dbReference type="PANTHER" id="PTHR46163">
    <property type="entry name" value="TYROSINE-PROTEIN PHOSPHATASE-RELATED"/>
    <property type="match status" value="1"/>
</dbReference>
<dbReference type="SMART" id="SM00404">
    <property type="entry name" value="PTPc_motif"/>
    <property type="match status" value="1"/>
</dbReference>
<keyword evidence="4" id="KW-1185">Reference proteome</keyword>
<evidence type="ECO:0000259" key="2">
    <source>
        <dbReference type="PROSITE" id="PS50055"/>
    </source>
</evidence>
<evidence type="ECO:0000313" key="4">
    <source>
        <dbReference type="Proteomes" id="UP000038045"/>
    </source>
</evidence>
<dbReference type="InterPro" id="IPR000242">
    <property type="entry name" value="PTP_cat"/>
</dbReference>
<dbReference type="InterPro" id="IPR000387">
    <property type="entry name" value="Tyr_Pase_dom"/>
</dbReference>
<name>A0A0N4Z6E3_PARTI</name>
<evidence type="ECO:0000259" key="3">
    <source>
        <dbReference type="PROSITE" id="PS50056"/>
    </source>
</evidence>
<accession>A0A0N4Z6E3</accession>
<keyword evidence="1" id="KW-0812">Transmembrane</keyword>
<reference evidence="5" key="1">
    <citation type="submission" date="2017-02" db="UniProtKB">
        <authorList>
            <consortium name="WormBaseParasite"/>
        </authorList>
    </citation>
    <scope>IDENTIFICATION</scope>
</reference>
<dbReference type="Pfam" id="PF00102">
    <property type="entry name" value="Y_phosphatase"/>
    <property type="match status" value="2"/>
</dbReference>
<dbReference type="WBParaSite" id="PTRK_0000274900.1">
    <property type="protein sequence ID" value="PTRK_0000274900.1"/>
    <property type="gene ID" value="PTRK_0000274900"/>
</dbReference>
<dbReference type="GO" id="GO:0004725">
    <property type="term" value="F:protein tyrosine phosphatase activity"/>
    <property type="evidence" value="ECO:0007669"/>
    <property type="project" value="InterPro"/>
</dbReference>
<protein>
    <submittedName>
        <fullName evidence="5">Tyrosine-protein phosphatase domain-containing protein</fullName>
    </submittedName>
</protein>
<feature type="domain" description="Tyrosine specific protein phosphatases" evidence="3">
    <location>
        <begin position="903"/>
        <end position="975"/>
    </location>
</feature>
<dbReference type="CDD" id="cd00047">
    <property type="entry name" value="PTPc"/>
    <property type="match status" value="1"/>
</dbReference>
<sequence>MEPLSCKKFMTNDSSYFEYFYHKKGDTNFTPFIFGKTILHDRDVIYVYTINYHVYFGEPCGIIIPFVEVNENFLEETIHESMIISDDKVDVYLSPNKEKLILNVEKHCKEKGIFHFYGKEGYQMRLLTMNFDRTFTDYMTINDTTCHFVIPRYSILEITFKLYNHPKLRNFKKKIFVTMHNNSQIFLKTIDYTNGTVYVKPTCNITYILGIGIYTKLVAVSFGNDIYELKSGLNQTSEQFFNRSIDKIVYLRSNPIGKLICYYDSNIVRHTVMQYFIKRLPQDIKESTFEKSYNENETEYDEKIQNKKESNDRVYKNKSSVTIVIIFIFILLLIILFIIIFKKEIKERILKKIHRQEEFGIHKFWKFIQKMPYEKICILLDDEKYSPMEPPYKEVIIDKDSNEKVKEIDLSMYDKSLIKSIISTIRYDVEAHTIFLNNQKRRYILSEAPTSRYMYNFWKMIFNQDVSTIIVIANKGKEDFEEYWEMQGNKNEYVNVTNIGVKNLEDVTIHSFKIMDNIRNSNELNIYHLNGWDEGEIPNMSHGIIDIYKSFDSGLENKTILIHSSSQPDSRAFIMLYFCVCIEILSSEKITNESNPWDVMEIIKGIREQIYGGSLTGREFCFLILSIIQYFVKNSYISNDMTFKLFQNNIQENIYYNGEELFVDSPIKNFLLFINSLDSKTVKSLIISFNQLETSKIPSSDLYSIFSKIKDVENIMKKEAIVKFNEKLKKLKKSISFPYSEYRDNNLLIRYPEYVCLDNGIISGLDETLKKDPFNNFMNGNIFKYFLKNGQERKIILCQAPLRKGNIRMIDMLYRNKVEGLIILCNKIDLEDDKWQEYFPTDEGEIIFYGSYFIKKVDKIKDDVIMIGKYMICKESNGQDNKHTFYLVQYKKWLEYGVPQDINDLVNLYKIIEKFFGKKLIAIQSSAGIGRAGCLALLIHLIDTIDADFSFNMKKALINLRKYRCMAIQYAEQYLVVLLALCYYYKNEIEKYDIDLFDRVTYEIGYGIFQEMNRRKFLS</sequence>
<feature type="domain" description="Tyrosine-protein phosphatase" evidence="2">
    <location>
        <begin position="750"/>
        <end position="984"/>
    </location>
</feature>
<feature type="transmembrane region" description="Helical" evidence="1">
    <location>
        <begin position="321"/>
        <end position="341"/>
    </location>
</feature>
<dbReference type="PROSITE" id="PS50056">
    <property type="entry name" value="TYR_PHOSPHATASE_2"/>
    <property type="match status" value="1"/>
</dbReference>
<dbReference type="Proteomes" id="UP000038045">
    <property type="component" value="Unplaced"/>
</dbReference>